<proteinExistence type="predicted"/>
<reference evidence="3" key="1">
    <citation type="journal article" date="2011" name="Nat. Commun.">
        <title>Effector diversification within compartments of the Leptosphaeria maculans genome affected by Repeat-Induced Point mutations.</title>
        <authorList>
            <person name="Rouxel T."/>
            <person name="Grandaubert J."/>
            <person name="Hane J.K."/>
            <person name="Hoede C."/>
            <person name="van de Wouw A.P."/>
            <person name="Couloux A."/>
            <person name="Dominguez V."/>
            <person name="Anthouard V."/>
            <person name="Bally P."/>
            <person name="Bourras S."/>
            <person name="Cozijnsen A.J."/>
            <person name="Ciuffetti L.M."/>
            <person name="Degrave A."/>
            <person name="Dilmaghani A."/>
            <person name="Duret L."/>
            <person name="Fudal I."/>
            <person name="Goodwin S.B."/>
            <person name="Gout L."/>
            <person name="Glaser N."/>
            <person name="Linglin J."/>
            <person name="Kema G.H.J."/>
            <person name="Lapalu N."/>
            <person name="Lawrence C.B."/>
            <person name="May K."/>
            <person name="Meyer M."/>
            <person name="Ollivier B."/>
            <person name="Poulain J."/>
            <person name="Schoch C.L."/>
            <person name="Simon A."/>
            <person name="Spatafora J.W."/>
            <person name="Stachowiak A."/>
            <person name="Turgeon B.G."/>
            <person name="Tyler B.M."/>
            <person name="Vincent D."/>
            <person name="Weissenbach J."/>
            <person name="Amselem J."/>
            <person name="Quesneville H."/>
            <person name="Oliver R.P."/>
            <person name="Wincker P."/>
            <person name="Balesdent M.-H."/>
            <person name="Howlett B.J."/>
        </authorList>
    </citation>
    <scope>NUCLEOTIDE SEQUENCE [LARGE SCALE GENOMIC DNA]</scope>
    <source>
        <strain evidence="3">JN3 / isolate v23.1.3 / race Av1-4-5-6-7-8</strain>
    </source>
</reference>
<dbReference type="HOGENOM" id="CLU_2622463_0_0_1"/>
<evidence type="ECO:0000313" key="3">
    <source>
        <dbReference type="Proteomes" id="UP000002668"/>
    </source>
</evidence>
<sequence>MSSLESPAAPYNPQHPRSLRLSLTFPPPPRHSLPHFLLTSPTLHAPPFCTPLPIYRPRIQTTVTQAAPSVTTFCLSPQ</sequence>
<accession>E4ZYG0</accession>
<organism evidence="3">
    <name type="scientific">Leptosphaeria maculans (strain JN3 / isolate v23.1.3 / race Av1-4-5-6-7-8)</name>
    <name type="common">Blackleg fungus</name>
    <name type="synonym">Phoma lingam</name>
    <dbReference type="NCBI Taxonomy" id="985895"/>
    <lineage>
        <taxon>Eukaryota</taxon>
        <taxon>Fungi</taxon>
        <taxon>Dikarya</taxon>
        <taxon>Ascomycota</taxon>
        <taxon>Pezizomycotina</taxon>
        <taxon>Dothideomycetes</taxon>
        <taxon>Pleosporomycetidae</taxon>
        <taxon>Pleosporales</taxon>
        <taxon>Pleosporineae</taxon>
        <taxon>Leptosphaeriaceae</taxon>
        <taxon>Plenodomus</taxon>
        <taxon>Plenodomus lingam/Leptosphaeria maculans species complex</taxon>
    </lineage>
</organism>
<name>E4ZYG0_LEPMJ</name>
<dbReference type="InParanoid" id="E4ZYG0"/>
<evidence type="ECO:0000313" key="2">
    <source>
        <dbReference type="EMBL" id="CBX96486.1"/>
    </source>
</evidence>
<protein>
    <submittedName>
        <fullName evidence="2">Predicted protein</fullName>
    </submittedName>
</protein>
<gene>
    <name evidence="2" type="ORF">LEMA_uP107510.1</name>
</gene>
<keyword evidence="3" id="KW-1185">Reference proteome</keyword>
<evidence type="ECO:0000256" key="1">
    <source>
        <dbReference type="SAM" id="MobiDB-lite"/>
    </source>
</evidence>
<dbReference type="AlphaFoldDB" id="E4ZYG0"/>
<dbReference type="Proteomes" id="UP000002668">
    <property type="component" value="Genome"/>
</dbReference>
<feature type="region of interest" description="Disordered" evidence="1">
    <location>
        <begin position="1"/>
        <end position="24"/>
    </location>
</feature>
<dbReference type="VEuPathDB" id="FungiDB:LEMA_uP107510.1"/>
<dbReference type="EMBL" id="FP929129">
    <property type="protein sequence ID" value="CBX96486.1"/>
    <property type="molecule type" value="Genomic_DNA"/>
</dbReference>